<reference evidence="6 7" key="1">
    <citation type="journal article" date="2019" name="Int. J. Syst. Evol. Microbiol.">
        <title>Anaerobacillus alkaliphilus sp. nov., a novel alkaliphilic and moderately halophilic bacterium.</title>
        <authorList>
            <person name="Borsodi A.K."/>
            <person name="Aszalos J.M."/>
            <person name="Bihari P."/>
            <person name="Nagy I."/>
            <person name="Schumann P."/>
            <person name="Sproer C."/>
            <person name="Kovacs A.L."/>
            <person name="Boka K."/>
            <person name="Dobosy P."/>
            <person name="Ovari M."/>
            <person name="Szili-Kovacs T."/>
            <person name="Toth E."/>
        </authorList>
    </citation>
    <scope>NUCLEOTIDE SEQUENCE [LARGE SCALE GENOMIC DNA]</scope>
    <source>
        <strain evidence="6 7">B16-10</strain>
    </source>
</reference>
<dbReference type="InterPro" id="IPR011761">
    <property type="entry name" value="ATP-grasp"/>
</dbReference>
<dbReference type="GO" id="GO:0046872">
    <property type="term" value="F:metal ion binding"/>
    <property type="evidence" value="ECO:0007669"/>
    <property type="project" value="InterPro"/>
</dbReference>
<keyword evidence="7" id="KW-1185">Reference proteome</keyword>
<evidence type="ECO:0000313" key="7">
    <source>
        <dbReference type="Proteomes" id="UP000290649"/>
    </source>
</evidence>
<evidence type="ECO:0000259" key="5">
    <source>
        <dbReference type="PROSITE" id="PS50975"/>
    </source>
</evidence>
<dbReference type="AlphaFoldDB" id="A0A4Q0VNP7"/>
<dbReference type="PANTHER" id="PTHR43585:SF2">
    <property type="entry name" value="ATP-GRASP ENZYME FSQD"/>
    <property type="match status" value="1"/>
</dbReference>
<dbReference type="InterPro" id="IPR052032">
    <property type="entry name" value="ATP-dep_AA_Ligase"/>
</dbReference>
<feature type="domain" description="ATP-grasp" evidence="5">
    <location>
        <begin position="124"/>
        <end position="311"/>
    </location>
</feature>
<dbReference type="OrthoDB" id="9803907at2"/>
<proteinExistence type="predicted"/>
<evidence type="ECO:0000256" key="4">
    <source>
        <dbReference type="PROSITE-ProRule" id="PRU00409"/>
    </source>
</evidence>
<keyword evidence="1" id="KW-0436">Ligase</keyword>
<dbReference type="GO" id="GO:0005524">
    <property type="term" value="F:ATP binding"/>
    <property type="evidence" value="ECO:0007669"/>
    <property type="project" value="UniProtKB-UniRule"/>
</dbReference>
<dbReference type="PROSITE" id="PS50975">
    <property type="entry name" value="ATP_GRASP"/>
    <property type="match status" value="1"/>
</dbReference>
<keyword evidence="2 4" id="KW-0547">Nucleotide-binding</keyword>
<name>A0A4Q0VNP7_9BACI</name>
<organism evidence="6 7">
    <name type="scientific">Anaerobacillus alkaliphilus</name>
    <dbReference type="NCBI Taxonomy" id="1548597"/>
    <lineage>
        <taxon>Bacteria</taxon>
        <taxon>Bacillati</taxon>
        <taxon>Bacillota</taxon>
        <taxon>Bacilli</taxon>
        <taxon>Bacillales</taxon>
        <taxon>Bacillaceae</taxon>
        <taxon>Anaerobacillus</taxon>
    </lineage>
</organism>
<dbReference type="InterPro" id="IPR040570">
    <property type="entry name" value="LAL_C2"/>
</dbReference>
<keyword evidence="3 4" id="KW-0067">ATP-binding</keyword>
<dbReference type="GO" id="GO:0016874">
    <property type="term" value="F:ligase activity"/>
    <property type="evidence" value="ECO:0007669"/>
    <property type="project" value="UniProtKB-KW"/>
</dbReference>
<protein>
    <submittedName>
        <fullName evidence="6">ATP-grasp domain-containing protein</fullName>
    </submittedName>
</protein>
<evidence type="ECO:0000256" key="1">
    <source>
        <dbReference type="ARBA" id="ARBA00022598"/>
    </source>
</evidence>
<gene>
    <name evidence="6" type="ORF">DS745_22390</name>
</gene>
<evidence type="ECO:0000256" key="3">
    <source>
        <dbReference type="ARBA" id="ARBA00022840"/>
    </source>
</evidence>
<dbReference type="Proteomes" id="UP000290649">
    <property type="component" value="Unassembled WGS sequence"/>
</dbReference>
<dbReference type="Pfam" id="PF13535">
    <property type="entry name" value="ATP-grasp_4"/>
    <property type="match status" value="1"/>
</dbReference>
<dbReference type="PANTHER" id="PTHR43585">
    <property type="entry name" value="FUMIPYRROLE BIOSYNTHESIS PROTEIN C"/>
    <property type="match status" value="1"/>
</dbReference>
<evidence type="ECO:0000256" key="2">
    <source>
        <dbReference type="ARBA" id="ARBA00022741"/>
    </source>
</evidence>
<accession>A0A4Q0VNP7</accession>
<dbReference type="SUPFAM" id="SSF56059">
    <property type="entry name" value="Glutathione synthetase ATP-binding domain-like"/>
    <property type="match status" value="1"/>
</dbReference>
<comment type="caution">
    <text evidence="6">The sequence shown here is derived from an EMBL/GenBank/DDBJ whole genome shotgun (WGS) entry which is preliminary data.</text>
</comment>
<dbReference type="Gene3D" id="3.30.470.20">
    <property type="entry name" value="ATP-grasp fold, B domain"/>
    <property type="match status" value="1"/>
</dbReference>
<dbReference type="RefSeq" id="WP_129080439.1">
    <property type="nucleotide sequence ID" value="NZ_QOUX01000047.1"/>
</dbReference>
<sequence>MKSIVFLESNKSGSSREAIRAAENMGYLTVLITNRKRTLHQREEFPDVHQMYYCNLSNVEEIEKIIDYLKELGLEIQLIVSFVDPYVCTASLLMDKCCEKNQLNTSAISKMEDKYETRKTLASKPYTPFFELYNGELTITDFTDEAKKHLPLIVKSPNSTGSKDVFLAVTREELEYHISILREKYPGKSVLVEEYVDGPQYLVEAMIIDGTPHLIAVIEQEITKKQRFIVTGYCVLAEVEKSLNTSLKRLVTSISRSFQFTNGAMHLEIRRKGDKWKLIEINPRISGGAMNKMVETAFNINLVKETLRLYLGERPEITPKTNKFVFTQYVIVSKPGKLLKVTGRNKAENSPGVVSVYIKPRKGTVLIPPLSMGNRYAYVIARGETKDEATNLAKEAADLIEFHLDDETSTD</sequence>
<dbReference type="EMBL" id="QOUX01000047">
    <property type="protein sequence ID" value="RXI96462.1"/>
    <property type="molecule type" value="Genomic_DNA"/>
</dbReference>
<evidence type="ECO:0000313" key="6">
    <source>
        <dbReference type="EMBL" id="RXI96462.1"/>
    </source>
</evidence>
<dbReference type="Pfam" id="PF18603">
    <property type="entry name" value="LAL_C2"/>
    <property type="match status" value="1"/>
</dbReference>